<evidence type="ECO:0000313" key="10">
    <source>
        <dbReference type="EMBL" id="PSK56444.1"/>
    </source>
</evidence>
<accession>A0A2P8A7J7</accession>
<feature type="region of interest" description="Disordered" evidence="7">
    <location>
        <begin position="16"/>
        <end position="55"/>
    </location>
</feature>
<dbReference type="PANTHER" id="PTHR23501">
    <property type="entry name" value="MAJOR FACILITATOR SUPERFAMILY"/>
    <property type="match status" value="1"/>
</dbReference>
<dbReference type="InterPro" id="IPR036259">
    <property type="entry name" value="MFS_trans_sf"/>
</dbReference>
<feature type="transmembrane region" description="Helical" evidence="8">
    <location>
        <begin position="281"/>
        <end position="302"/>
    </location>
</feature>
<sequence>MWDLRARLWERNLAPDAEDEDVHPTGPAPAGISDDKTPRTTGVSDASDSESFDSDLQNGVKEVEAVTTAWDKQSLIIAYIFIYIIFIVDSLQQQITTVFTPYVTSSFSLHSLTATTGILSSLIGGLARLPLSKILDVWGRREGFAIMVCFLTIGIIMMAATNSVEMYCAAQIFYWIGYTGIQYVLYVFISDTTALKNRGLMFGLASTPYIFTTWAGGPAANSFVNGAGWRWGFGTFAIVTPLMCLPIFFLFWTNKKKARQMGVIKQKEPSGRNAFQSFKHYFIELDIIGLVLICGGLALFLLPFSLYTYQSQQWRSPMIICMLVFGIVLLVVFGLYEKFLAPRSFLPIDLLFDRTVFGSCIYAALAFVSFYIWNSYFYSFLIVVNNQSITNASYIRNIYSIVACFWSVIVGLLIKFSGRFKAAVLYFGVPTSILGVALMVAFRQPDVNIGLIVMCQILISVGGGTTVICQQIAVMAATTHQNIAVALAIQYAFSSVGGAIGSSISAAVWTSVFPDRLLTYLPPESQGNFTQIYGDMTVQSSYPVGSPTRDAISRAYGDAQHYMLITATCFLAFGWFFVLIWKDIGVKKNKQVKGLVV</sequence>
<feature type="transmembrane region" description="Helical" evidence="8">
    <location>
        <begin position="356"/>
        <end position="378"/>
    </location>
</feature>
<keyword evidence="11" id="KW-1185">Reference proteome</keyword>
<feature type="transmembrane region" description="Helical" evidence="8">
    <location>
        <begin position="107"/>
        <end position="131"/>
    </location>
</feature>
<evidence type="ECO:0000256" key="5">
    <source>
        <dbReference type="ARBA" id="ARBA00022989"/>
    </source>
</evidence>
<proteinExistence type="inferred from homology"/>
<protein>
    <recommendedName>
        <fullName evidence="9">Major facilitator superfamily (MFS) profile domain-containing protein</fullName>
    </recommendedName>
</protein>
<comment type="subcellular location">
    <subcellularLocation>
        <location evidence="1">Membrane</location>
        <topology evidence="1">Multi-pass membrane protein</topology>
    </subcellularLocation>
</comment>
<dbReference type="SUPFAM" id="SSF103473">
    <property type="entry name" value="MFS general substrate transporter"/>
    <property type="match status" value="1"/>
</dbReference>
<dbReference type="AlphaFoldDB" id="A0A2P8A7J7"/>
<feature type="transmembrane region" description="Helical" evidence="8">
    <location>
        <begin position="485"/>
        <end position="509"/>
    </location>
</feature>
<feature type="transmembrane region" description="Helical" evidence="8">
    <location>
        <begin position="398"/>
        <end position="416"/>
    </location>
</feature>
<comment type="similarity">
    <text evidence="2">Belongs to the major facilitator superfamily.</text>
</comment>
<dbReference type="Gene3D" id="1.20.1250.20">
    <property type="entry name" value="MFS general substrate transporter like domains"/>
    <property type="match status" value="2"/>
</dbReference>
<dbReference type="OrthoDB" id="4078873at2759"/>
<dbReference type="Pfam" id="PF07690">
    <property type="entry name" value="MFS_1"/>
    <property type="match status" value="1"/>
</dbReference>
<dbReference type="GO" id="GO:0005886">
    <property type="term" value="C:plasma membrane"/>
    <property type="evidence" value="ECO:0007669"/>
    <property type="project" value="TreeGrafter"/>
</dbReference>
<dbReference type="InterPro" id="IPR020846">
    <property type="entry name" value="MFS_dom"/>
</dbReference>
<keyword evidence="5 8" id="KW-1133">Transmembrane helix</keyword>
<dbReference type="FunFam" id="1.20.1250.20:FF:000284">
    <property type="entry name" value="Siderophore iron transporter mirB"/>
    <property type="match status" value="1"/>
</dbReference>
<evidence type="ECO:0000256" key="4">
    <source>
        <dbReference type="ARBA" id="ARBA00022692"/>
    </source>
</evidence>
<evidence type="ECO:0000256" key="6">
    <source>
        <dbReference type="ARBA" id="ARBA00023136"/>
    </source>
</evidence>
<dbReference type="PANTHER" id="PTHR23501:SF3">
    <property type="entry name" value="MAJOR FACILITATOR SUPERFAMILY (MFS) PROFILE DOMAIN-CONTAINING PROTEIN"/>
    <property type="match status" value="1"/>
</dbReference>
<feature type="transmembrane region" description="Helical" evidence="8">
    <location>
        <begin position="562"/>
        <end position="581"/>
    </location>
</feature>
<feature type="transmembrane region" description="Helical" evidence="8">
    <location>
        <begin position="201"/>
        <end position="219"/>
    </location>
</feature>
<dbReference type="InterPro" id="IPR011701">
    <property type="entry name" value="MFS"/>
</dbReference>
<evidence type="ECO:0000259" key="9">
    <source>
        <dbReference type="PROSITE" id="PS50850"/>
    </source>
</evidence>
<keyword evidence="6 8" id="KW-0472">Membrane</keyword>
<feature type="transmembrane region" description="Helical" evidence="8">
    <location>
        <begin position="449"/>
        <end position="473"/>
    </location>
</feature>
<evidence type="ECO:0000256" key="7">
    <source>
        <dbReference type="SAM" id="MobiDB-lite"/>
    </source>
</evidence>
<feature type="transmembrane region" description="Helical" evidence="8">
    <location>
        <begin position="172"/>
        <end position="189"/>
    </location>
</feature>
<evidence type="ECO:0000256" key="8">
    <source>
        <dbReference type="SAM" id="Phobius"/>
    </source>
</evidence>
<evidence type="ECO:0000313" key="11">
    <source>
        <dbReference type="Proteomes" id="UP000243723"/>
    </source>
</evidence>
<dbReference type="GO" id="GO:0022857">
    <property type="term" value="F:transmembrane transporter activity"/>
    <property type="evidence" value="ECO:0007669"/>
    <property type="project" value="InterPro"/>
</dbReference>
<feature type="transmembrane region" description="Helical" evidence="8">
    <location>
        <begin position="76"/>
        <end position="95"/>
    </location>
</feature>
<name>A0A2P8A7J7_9PEZI</name>
<dbReference type="EMBL" id="NHZQ01000060">
    <property type="protein sequence ID" value="PSK56444.1"/>
    <property type="molecule type" value="Genomic_DNA"/>
</dbReference>
<comment type="caution">
    <text evidence="10">The sequence shown here is derived from an EMBL/GenBank/DDBJ whole genome shotgun (WGS) entry which is preliminary data.</text>
</comment>
<keyword evidence="3" id="KW-0813">Transport</keyword>
<keyword evidence="4 8" id="KW-0812">Transmembrane</keyword>
<feature type="transmembrane region" description="Helical" evidence="8">
    <location>
        <begin position="143"/>
        <end position="160"/>
    </location>
</feature>
<evidence type="ECO:0000256" key="3">
    <source>
        <dbReference type="ARBA" id="ARBA00022448"/>
    </source>
</evidence>
<feature type="transmembrane region" description="Helical" evidence="8">
    <location>
        <begin position="423"/>
        <end position="443"/>
    </location>
</feature>
<feature type="domain" description="Major facilitator superfamily (MFS) profile" evidence="9">
    <location>
        <begin position="78"/>
        <end position="584"/>
    </location>
</feature>
<reference evidence="10 11" key="1">
    <citation type="submission" date="2017-05" db="EMBL/GenBank/DDBJ databases">
        <title>Draft genome sequence of Elsinoe australis.</title>
        <authorList>
            <person name="Cheng Q."/>
        </authorList>
    </citation>
    <scope>NUCLEOTIDE SEQUENCE [LARGE SCALE GENOMIC DNA]</scope>
    <source>
        <strain evidence="10 11">NL1</strain>
    </source>
</reference>
<dbReference type="PROSITE" id="PS50850">
    <property type="entry name" value="MFS"/>
    <property type="match status" value="1"/>
</dbReference>
<evidence type="ECO:0000256" key="1">
    <source>
        <dbReference type="ARBA" id="ARBA00004141"/>
    </source>
</evidence>
<evidence type="ECO:0000256" key="2">
    <source>
        <dbReference type="ARBA" id="ARBA00008335"/>
    </source>
</evidence>
<feature type="transmembrane region" description="Helical" evidence="8">
    <location>
        <begin position="231"/>
        <end position="252"/>
    </location>
</feature>
<gene>
    <name evidence="10" type="ORF">B9Z65_6068</name>
</gene>
<dbReference type="Proteomes" id="UP000243723">
    <property type="component" value="Unassembled WGS sequence"/>
</dbReference>
<feature type="transmembrane region" description="Helical" evidence="8">
    <location>
        <begin position="314"/>
        <end position="336"/>
    </location>
</feature>
<organism evidence="10 11">
    <name type="scientific">Elsinoe australis</name>
    <dbReference type="NCBI Taxonomy" id="40998"/>
    <lineage>
        <taxon>Eukaryota</taxon>
        <taxon>Fungi</taxon>
        <taxon>Dikarya</taxon>
        <taxon>Ascomycota</taxon>
        <taxon>Pezizomycotina</taxon>
        <taxon>Dothideomycetes</taxon>
        <taxon>Dothideomycetidae</taxon>
        <taxon>Myriangiales</taxon>
        <taxon>Elsinoaceae</taxon>
        <taxon>Elsinoe</taxon>
    </lineage>
</organism>